<dbReference type="Proteomes" id="UP000231094">
    <property type="component" value="Unassembled WGS sequence"/>
</dbReference>
<dbReference type="InterPro" id="IPR010982">
    <property type="entry name" value="Lambda_DNA-bd_dom_sf"/>
</dbReference>
<evidence type="ECO:0000259" key="1">
    <source>
        <dbReference type="PROSITE" id="PS50943"/>
    </source>
</evidence>
<dbReference type="InterPro" id="IPR001387">
    <property type="entry name" value="Cro/C1-type_HTH"/>
</dbReference>
<dbReference type="EMBL" id="MEIV01000060">
    <property type="protein sequence ID" value="PIT61535.1"/>
    <property type="molecule type" value="Genomic_DNA"/>
</dbReference>
<dbReference type="GO" id="GO:0003677">
    <property type="term" value="F:DNA binding"/>
    <property type="evidence" value="ECO:0007669"/>
    <property type="project" value="InterPro"/>
</dbReference>
<dbReference type="Pfam" id="PF01381">
    <property type="entry name" value="HTH_3"/>
    <property type="match status" value="1"/>
</dbReference>
<dbReference type="Gene3D" id="1.10.260.40">
    <property type="entry name" value="lambda repressor-like DNA-binding domains"/>
    <property type="match status" value="1"/>
</dbReference>
<organism evidence="2 3">
    <name type="scientific">Snodgrassella alvi</name>
    <dbReference type="NCBI Taxonomy" id="1196083"/>
    <lineage>
        <taxon>Bacteria</taxon>
        <taxon>Pseudomonadati</taxon>
        <taxon>Pseudomonadota</taxon>
        <taxon>Betaproteobacteria</taxon>
        <taxon>Neisseriales</taxon>
        <taxon>Neisseriaceae</taxon>
        <taxon>Snodgrassella</taxon>
    </lineage>
</organism>
<protein>
    <submittedName>
        <fullName evidence="2">Transcriptional regulator</fullName>
    </submittedName>
</protein>
<reference evidence="2 3" key="1">
    <citation type="journal article" date="2017" name="MBio">
        <title>Type VI secretion-mediated competition in the bee gut microbiome.</title>
        <authorList>
            <person name="Steele M.I."/>
            <person name="Kwong W.K."/>
            <person name="Powell J.E."/>
            <person name="Whiteley M."/>
            <person name="Moran N.A."/>
        </authorList>
    </citation>
    <scope>NUCLEOTIDE SEQUENCE [LARGE SCALE GENOMIC DNA]</scope>
    <source>
        <strain evidence="2 3">PEB0171</strain>
    </source>
</reference>
<gene>
    <name evidence="2" type="ORF">BHC47_06730</name>
</gene>
<evidence type="ECO:0000313" key="2">
    <source>
        <dbReference type="EMBL" id="PIT61535.1"/>
    </source>
</evidence>
<evidence type="ECO:0000313" key="3">
    <source>
        <dbReference type="Proteomes" id="UP000231094"/>
    </source>
</evidence>
<name>A0A2N9Y2U3_9NEIS</name>
<dbReference type="CDD" id="cd00093">
    <property type="entry name" value="HTH_XRE"/>
    <property type="match status" value="1"/>
</dbReference>
<accession>A0A2N9Y2U3</accession>
<comment type="caution">
    <text evidence="2">The sequence shown here is derived from an EMBL/GenBank/DDBJ whole genome shotgun (WGS) entry which is preliminary data.</text>
</comment>
<proteinExistence type="predicted"/>
<dbReference type="RefSeq" id="WP_100115575.1">
    <property type="nucleotide sequence ID" value="NZ_MEIV01000060.1"/>
</dbReference>
<dbReference type="SUPFAM" id="SSF47413">
    <property type="entry name" value="lambda repressor-like DNA-binding domains"/>
    <property type="match status" value="1"/>
</dbReference>
<sequence length="82" mass="8952">MISGISLQNAIPSEVVSLIFDNGFTPARAWREFLQLTQEECAIKLGISQAAYSQLETSNNPRKTTRNKLATALGINPGQLDC</sequence>
<dbReference type="AlphaFoldDB" id="A0A2N9Y2U3"/>
<feature type="domain" description="HTH cro/C1-type" evidence="1">
    <location>
        <begin position="28"/>
        <end position="80"/>
    </location>
</feature>
<dbReference type="PROSITE" id="PS50943">
    <property type="entry name" value="HTH_CROC1"/>
    <property type="match status" value="1"/>
</dbReference>